<evidence type="ECO:0000313" key="11">
    <source>
        <dbReference type="EMBL" id="PCH39652.1"/>
    </source>
</evidence>
<dbReference type="PANTHER" id="PTHR28090">
    <property type="entry name" value="PROTEIN ROT1"/>
    <property type="match status" value="1"/>
</dbReference>
<evidence type="ECO:0000256" key="2">
    <source>
        <dbReference type="ARBA" id="ARBA00007149"/>
    </source>
</evidence>
<dbReference type="Pfam" id="PF10681">
    <property type="entry name" value="Rot1"/>
    <property type="match status" value="1"/>
</dbReference>
<feature type="signal peptide" evidence="10">
    <location>
        <begin position="1"/>
        <end position="17"/>
    </location>
</feature>
<dbReference type="GO" id="GO:0006458">
    <property type="term" value="P:'de novo' protein folding"/>
    <property type="evidence" value="ECO:0007669"/>
    <property type="project" value="InterPro"/>
</dbReference>
<keyword evidence="12" id="KW-1185">Reference proteome</keyword>
<dbReference type="GO" id="GO:0051082">
    <property type="term" value="F:unfolded protein binding"/>
    <property type="evidence" value="ECO:0007669"/>
    <property type="project" value="TreeGrafter"/>
</dbReference>
<dbReference type="Proteomes" id="UP000218811">
    <property type="component" value="Unassembled WGS sequence"/>
</dbReference>
<evidence type="ECO:0000256" key="10">
    <source>
        <dbReference type="SAM" id="SignalP"/>
    </source>
</evidence>
<dbReference type="OMA" id="YKPPQML"/>
<feature type="chain" id="PRO_5013937718" description="Protein ROT1" evidence="10">
    <location>
        <begin position="18"/>
        <end position="240"/>
    </location>
</feature>
<keyword evidence="7" id="KW-0256">Endoplasmic reticulum</keyword>
<evidence type="ECO:0000256" key="6">
    <source>
        <dbReference type="ARBA" id="ARBA00022729"/>
    </source>
</evidence>
<name>A0A2H3JBL9_WOLCO</name>
<dbReference type="AlphaFoldDB" id="A0A2H3JBL9"/>
<keyword evidence="6 10" id="KW-0732">Signal</keyword>
<organism evidence="11 12">
    <name type="scientific">Wolfiporia cocos (strain MD-104)</name>
    <name type="common">Brown rot fungus</name>
    <dbReference type="NCBI Taxonomy" id="742152"/>
    <lineage>
        <taxon>Eukaryota</taxon>
        <taxon>Fungi</taxon>
        <taxon>Dikarya</taxon>
        <taxon>Basidiomycota</taxon>
        <taxon>Agaricomycotina</taxon>
        <taxon>Agaricomycetes</taxon>
        <taxon>Polyporales</taxon>
        <taxon>Phaeolaceae</taxon>
        <taxon>Wolfiporia</taxon>
    </lineage>
</organism>
<reference evidence="11 12" key="1">
    <citation type="journal article" date="2012" name="Science">
        <title>The Paleozoic origin of enzymatic lignin decomposition reconstructed from 31 fungal genomes.</title>
        <authorList>
            <person name="Floudas D."/>
            <person name="Binder M."/>
            <person name="Riley R."/>
            <person name="Barry K."/>
            <person name="Blanchette R.A."/>
            <person name="Henrissat B."/>
            <person name="Martinez A.T."/>
            <person name="Otillar R."/>
            <person name="Spatafora J.W."/>
            <person name="Yadav J.S."/>
            <person name="Aerts A."/>
            <person name="Benoit I."/>
            <person name="Boyd A."/>
            <person name="Carlson A."/>
            <person name="Copeland A."/>
            <person name="Coutinho P.M."/>
            <person name="de Vries R.P."/>
            <person name="Ferreira P."/>
            <person name="Findley K."/>
            <person name="Foster B."/>
            <person name="Gaskell J."/>
            <person name="Glotzer D."/>
            <person name="Gorecki P."/>
            <person name="Heitman J."/>
            <person name="Hesse C."/>
            <person name="Hori C."/>
            <person name="Igarashi K."/>
            <person name="Jurgens J.A."/>
            <person name="Kallen N."/>
            <person name="Kersten P."/>
            <person name="Kohler A."/>
            <person name="Kuees U."/>
            <person name="Kumar T.K.A."/>
            <person name="Kuo A."/>
            <person name="LaButti K."/>
            <person name="Larrondo L.F."/>
            <person name="Lindquist E."/>
            <person name="Ling A."/>
            <person name="Lombard V."/>
            <person name="Lucas S."/>
            <person name="Lundell T."/>
            <person name="Martin R."/>
            <person name="McLaughlin D.J."/>
            <person name="Morgenstern I."/>
            <person name="Morin E."/>
            <person name="Murat C."/>
            <person name="Nagy L.G."/>
            <person name="Nolan M."/>
            <person name="Ohm R.A."/>
            <person name="Patyshakuliyeva A."/>
            <person name="Rokas A."/>
            <person name="Ruiz-Duenas F.J."/>
            <person name="Sabat G."/>
            <person name="Salamov A."/>
            <person name="Samejima M."/>
            <person name="Schmutz J."/>
            <person name="Slot J.C."/>
            <person name="St John F."/>
            <person name="Stenlid J."/>
            <person name="Sun H."/>
            <person name="Sun S."/>
            <person name="Syed K."/>
            <person name="Tsang A."/>
            <person name="Wiebenga A."/>
            <person name="Young D."/>
            <person name="Pisabarro A."/>
            <person name="Eastwood D.C."/>
            <person name="Martin F."/>
            <person name="Cullen D."/>
            <person name="Grigoriev I.V."/>
            <person name="Hibbett D.S."/>
        </authorList>
    </citation>
    <scope>NUCLEOTIDE SEQUENCE [LARGE SCALE GENOMIC DNA]</scope>
    <source>
        <strain evidence="11 12">MD-104</strain>
    </source>
</reference>
<dbReference type="PANTHER" id="PTHR28090:SF1">
    <property type="entry name" value="PROTEIN ROT1"/>
    <property type="match status" value="1"/>
</dbReference>
<gene>
    <name evidence="11" type="ORF">WOLCODRAFT_86022</name>
</gene>
<keyword evidence="5" id="KW-0812">Transmembrane</keyword>
<accession>A0A2H3JBL9</accession>
<evidence type="ECO:0000256" key="8">
    <source>
        <dbReference type="ARBA" id="ARBA00022989"/>
    </source>
</evidence>
<comment type="similarity">
    <text evidence="2">Belongs to the ROT1 family.</text>
</comment>
<evidence type="ECO:0000256" key="4">
    <source>
        <dbReference type="ARBA" id="ARBA00017291"/>
    </source>
</evidence>
<dbReference type="InterPro" id="IPR019623">
    <property type="entry name" value="Rot1"/>
</dbReference>
<evidence type="ECO:0000256" key="5">
    <source>
        <dbReference type="ARBA" id="ARBA00022692"/>
    </source>
</evidence>
<evidence type="ECO:0000256" key="9">
    <source>
        <dbReference type="ARBA" id="ARBA00023136"/>
    </source>
</evidence>
<comment type="subcellular location">
    <subcellularLocation>
        <location evidence="1">Endoplasmic reticulum membrane</location>
        <topology evidence="1">Single-pass type I membrane protein</topology>
    </subcellularLocation>
</comment>
<proteinExistence type="inferred from homology"/>
<dbReference type="STRING" id="742152.A0A2H3JBL9"/>
<protein>
    <recommendedName>
        <fullName evidence="4">Protein ROT1</fullName>
    </recommendedName>
    <alternativeName>
        <fullName evidence="3">Protein rot1</fullName>
    </alternativeName>
</protein>
<evidence type="ECO:0000256" key="1">
    <source>
        <dbReference type="ARBA" id="ARBA00004115"/>
    </source>
</evidence>
<sequence>MFRCFLVSLASALVATAQQAIVYTPIHNATVIYGTWSSGSGGVKTGPGFANPADRTFTYTNTTGISYSCNSEDGYYEIARYRYTSNGTAPKCITGVMNWVHGTCVLESNGSIVLTPFGDGFQQIQDACAAISNFIEDYNDTELVSSWGIFLDSTLGYQLQLYQYNGEPLAQQNLISTTPSMLPTRNLRNTTTATSDAVVDLANANAGTRTPGWSVPGIAVLTTAAVALGTSPVGACSGAS</sequence>
<keyword evidence="9" id="KW-0472">Membrane</keyword>
<keyword evidence="8" id="KW-1133">Transmembrane helix</keyword>
<dbReference type="GO" id="GO:0005789">
    <property type="term" value="C:endoplasmic reticulum membrane"/>
    <property type="evidence" value="ECO:0007669"/>
    <property type="project" value="UniProtKB-SubCell"/>
</dbReference>
<dbReference type="OrthoDB" id="5327821at2759"/>
<evidence type="ECO:0000256" key="7">
    <source>
        <dbReference type="ARBA" id="ARBA00022824"/>
    </source>
</evidence>
<dbReference type="EMBL" id="KB468031">
    <property type="protein sequence ID" value="PCH39652.1"/>
    <property type="molecule type" value="Genomic_DNA"/>
</dbReference>
<evidence type="ECO:0000313" key="12">
    <source>
        <dbReference type="Proteomes" id="UP000218811"/>
    </source>
</evidence>
<evidence type="ECO:0000256" key="3">
    <source>
        <dbReference type="ARBA" id="ARBA00016195"/>
    </source>
</evidence>